<dbReference type="InterPro" id="IPR003959">
    <property type="entry name" value="ATPase_AAA_core"/>
</dbReference>
<dbReference type="Gene3D" id="3.40.50.300">
    <property type="entry name" value="P-loop containing nucleotide triphosphate hydrolases"/>
    <property type="match status" value="1"/>
</dbReference>
<keyword evidence="3" id="KW-1185">Reference proteome</keyword>
<dbReference type="EMBL" id="JBHULL010000008">
    <property type="protein sequence ID" value="MFD2582794.1"/>
    <property type="molecule type" value="Genomic_DNA"/>
</dbReference>
<name>A0ABW5MI20_9SPHI</name>
<reference evidence="3" key="1">
    <citation type="journal article" date="2019" name="Int. J. Syst. Evol. Microbiol.">
        <title>The Global Catalogue of Microorganisms (GCM) 10K type strain sequencing project: providing services to taxonomists for standard genome sequencing and annotation.</title>
        <authorList>
            <consortium name="The Broad Institute Genomics Platform"/>
            <consortium name="The Broad Institute Genome Sequencing Center for Infectious Disease"/>
            <person name="Wu L."/>
            <person name="Ma J."/>
        </authorList>
    </citation>
    <scope>NUCLEOTIDE SEQUENCE [LARGE SCALE GENOMIC DNA]</scope>
    <source>
        <strain evidence="3">KCTC 42866</strain>
    </source>
</reference>
<sequence length="328" mass="37523">MKIIKLTQAQDINTYQPSKSLTAVLNMSISLGRPLLLAGKPGVGKTQFAHWFANQDTNNFNKSVLQFNTKSTSIFSDLFYEYDAVSHFRDANISRSTIDDNNKTAADYITLTALGFAIVCAKGLTENNDRELDRIIRQSQLKFKIEELKPKSVVLIDEIDKAPRDFPNDLLYEIENLSFTIKEINLSIKLTDEEKQNIVVILTSNDEKNLPDAFLRRCIFYYIDFPDEKELKTIVLKKLSVGLEELSPNEENGFNEKMAWFIKISEAKNIEKKPSISECIDWINFLKENKLLDKGREECENSFSILLKKKGDLNEFKNILPGTTNLTV</sequence>
<dbReference type="InterPro" id="IPR003593">
    <property type="entry name" value="AAA+_ATPase"/>
</dbReference>
<organism evidence="2 3">
    <name type="scientific">Pedobacter vanadiisoli</name>
    <dbReference type="NCBI Taxonomy" id="1761975"/>
    <lineage>
        <taxon>Bacteria</taxon>
        <taxon>Pseudomonadati</taxon>
        <taxon>Bacteroidota</taxon>
        <taxon>Sphingobacteriia</taxon>
        <taxon>Sphingobacteriales</taxon>
        <taxon>Sphingobacteriaceae</taxon>
        <taxon>Pedobacter</taxon>
    </lineage>
</organism>
<evidence type="ECO:0000313" key="3">
    <source>
        <dbReference type="Proteomes" id="UP001597461"/>
    </source>
</evidence>
<evidence type="ECO:0000313" key="2">
    <source>
        <dbReference type="EMBL" id="MFD2582794.1"/>
    </source>
</evidence>
<proteinExistence type="predicted"/>
<dbReference type="SUPFAM" id="SSF52540">
    <property type="entry name" value="P-loop containing nucleoside triphosphate hydrolases"/>
    <property type="match status" value="1"/>
</dbReference>
<dbReference type="RefSeq" id="WP_379078217.1">
    <property type="nucleotide sequence ID" value="NZ_JBHULL010000008.1"/>
</dbReference>
<protein>
    <submittedName>
        <fullName evidence="2">AAA family ATPase</fullName>
    </submittedName>
</protein>
<dbReference type="SMART" id="SM00382">
    <property type="entry name" value="AAA"/>
    <property type="match status" value="1"/>
</dbReference>
<feature type="domain" description="AAA+ ATPase" evidence="1">
    <location>
        <begin position="31"/>
        <end position="229"/>
    </location>
</feature>
<dbReference type="Proteomes" id="UP001597461">
    <property type="component" value="Unassembled WGS sequence"/>
</dbReference>
<dbReference type="Pfam" id="PF00004">
    <property type="entry name" value="AAA"/>
    <property type="match status" value="1"/>
</dbReference>
<accession>A0ABW5MI20</accession>
<evidence type="ECO:0000259" key="1">
    <source>
        <dbReference type="SMART" id="SM00382"/>
    </source>
</evidence>
<dbReference type="InterPro" id="IPR027417">
    <property type="entry name" value="P-loop_NTPase"/>
</dbReference>
<comment type="caution">
    <text evidence="2">The sequence shown here is derived from an EMBL/GenBank/DDBJ whole genome shotgun (WGS) entry which is preliminary data.</text>
</comment>
<gene>
    <name evidence="2" type="ORF">ACFSR6_09860</name>
</gene>